<accession>A0AAE3IMZ8</accession>
<dbReference type="Pfam" id="PF00535">
    <property type="entry name" value="Glycos_transf_2"/>
    <property type="match status" value="1"/>
</dbReference>
<dbReference type="PANTHER" id="PTHR22916:SF3">
    <property type="entry name" value="UDP-GLCNAC:BETAGAL BETA-1,3-N-ACETYLGLUCOSAMINYLTRANSFERASE-LIKE PROTEIN 1"/>
    <property type="match status" value="1"/>
</dbReference>
<dbReference type="GO" id="GO:0016758">
    <property type="term" value="F:hexosyltransferase activity"/>
    <property type="evidence" value="ECO:0007669"/>
    <property type="project" value="UniProtKB-ARBA"/>
</dbReference>
<dbReference type="InterPro" id="IPR029044">
    <property type="entry name" value="Nucleotide-diphossugar_trans"/>
</dbReference>
<name>A0AAE3IMZ8_9BACT</name>
<organism evidence="2 3">
    <name type="scientific">Haoranjiania flava</name>
    <dbReference type="NCBI Taxonomy" id="1856322"/>
    <lineage>
        <taxon>Bacteria</taxon>
        <taxon>Pseudomonadati</taxon>
        <taxon>Bacteroidota</taxon>
        <taxon>Chitinophagia</taxon>
        <taxon>Chitinophagales</taxon>
        <taxon>Chitinophagaceae</taxon>
        <taxon>Haoranjiania</taxon>
    </lineage>
</organism>
<dbReference type="AlphaFoldDB" id="A0AAE3IMZ8"/>
<feature type="domain" description="Glycosyltransferase 2-like" evidence="1">
    <location>
        <begin position="6"/>
        <end position="113"/>
    </location>
</feature>
<sequence length="315" mass="37049">MQPLISICIPAYKNITLLKRLLDSVMAQSFKDFEVIVSDDTPDTSADVLCKNYTGKFQLTYIKNISPLGSPANWNNAIRHARGKWIKIMHHDDWFAHAESLKAFADAALTATTGFIFSAYTLYKHDHCFKIERLDKVTENLLRKNPLILFRKNYIGHPSTTLIRNNLESWYDEKIKWVVDFEFYIRILKQTRFIYLNEPLINIGLGEHQITSQVFRNRSVEIPENIYLLNKLGKKILANIVVYDYYWRLLRNLQIRNWKEFEAHAKEKIPVAVKRMFELQWRIPLKALNKGILSKTVMFTSYLKEMLIVKNENSD</sequence>
<reference evidence="2" key="1">
    <citation type="submission" date="2022-10" db="EMBL/GenBank/DDBJ databases">
        <authorList>
            <person name="Kim H.S."/>
            <person name="Kim J.-S."/>
            <person name="Suh M.K."/>
            <person name="Eom M.K."/>
            <person name="Lee J.-S."/>
        </authorList>
    </citation>
    <scope>NUCLEOTIDE SEQUENCE</scope>
    <source>
        <strain evidence="2">LIP-5</strain>
    </source>
</reference>
<dbReference type="PANTHER" id="PTHR22916">
    <property type="entry name" value="GLYCOSYLTRANSFERASE"/>
    <property type="match status" value="1"/>
</dbReference>
<gene>
    <name evidence="2" type="ORF">OD355_10610</name>
</gene>
<evidence type="ECO:0000313" key="3">
    <source>
        <dbReference type="Proteomes" id="UP001209317"/>
    </source>
</evidence>
<dbReference type="InterPro" id="IPR001173">
    <property type="entry name" value="Glyco_trans_2-like"/>
</dbReference>
<dbReference type="Proteomes" id="UP001209317">
    <property type="component" value="Unassembled WGS sequence"/>
</dbReference>
<evidence type="ECO:0000313" key="2">
    <source>
        <dbReference type="EMBL" id="MCU7694968.1"/>
    </source>
</evidence>
<dbReference type="SUPFAM" id="SSF53448">
    <property type="entry name" value="Nucleotide-diphospho-sugar transferases"/>
    <property type="match status" value="1"/>
</dbReference>
<dbReference type="Gene3D" id="3.90.550.10">
    <property type="entry name" value="Spore Coat Polysaccharide Biosynthesis Protein SpsA, Chain A"/>
    <property type="match status" value="1"/>
</dbReference>
<proteinExistence type="predicted"/>
<dbReference type="EMBL" id="JAOTPL010000016">
    <property type="protein sequence ID" value="MCU7694968.1"/>
    <property type="molecule type" value="Genomic_DNA"/>
</dbReference>
<comment type="caution">
    <text evidence="2">The sequence shown here is derived from an EMBL/GenBank/DDBJ whole genome shotgun (WGS) entry which is preliminary data.</text>
</comment>
<protein>
    <submittedName>
        <fullName evidence="2">Glycosyltransferase</fullName>
    </submittedName>
</protein>
<evidence type="ECO:0000259" key="1">
    <source>
        <dbReference type="Pfam" id="PF00535"/>
    </source>
</evidence>
<dbReference type="RefSeq" id="WP_263038453.1">
    <property type="nucleotide sequence ID" value="NZ_JAOTPL010000016.1"/>
</dbReference>
<keyword evidence="3" id="KW-1185">Reference proteome</keyword>